<evidence type="ECO:0000256" key="1">
    <source>
        <dbReference type="SAM" id="MobiDB-lite"/>
    </source>
</evidence>
<keyword evidence="2" id="KW-0812">Transmembrane</keyword>
<sequence length="159" mass="17424">MSREHGLGAERAGCHAPVIPSAPEDNRRVHDVRKGEYDACFTRREQCLILYFTLGLSFAPAAAAAAADRRPPRLASRPMLCHSPTCSVVQPHARLLRSKLLRLAKSRLVEGGCMAAPAVDRSRSLSPRVDRSPYVYAHRIRLALPQVLVVAHTAQIGIT</sequence>
<reference evidence="3 4" key="1">
    <citation type="journal article" date="2016" name="Mol. Biol. Evol.">
        <title>Comparative Genomics of Early-Diverging Mushroom-Forming Fungi Provides Insights into the Origins of Lignocellulose Decay Capabilities.</title>
        <authorList>
            <person name="Nagy L.G."/>
            <person name="Riley R."/>
            <person name="Tritt A."/>
            <person name="Adam C."/>
            <person name="Daum C."/>
            <person name="Floudas D."/>
            <person name="Sun H."/>
            <person name="Yadav J.S."/>
            <person name="Pangilinan J."/>
            <person name="Larsson K.H."/>
            <person name="Matsuura K."/>
            <person name="Barry K."/>
            <person name="Labutti K."/>
            <person name="Kuo R."/>
            <person name="Ohm R.A."/>
            <person name="Bhattacharya S.S."/>
            <person name="Shirouzu T."/>
            <person name="Yoshinaga Y."/>
            <person name="Martin F.M."/>
            <person name="Grigoriev I.V."/>
            <person name="Hibbett D.S."/>
        </authorList>
    </citation>
    <scope>NUCLEOTIDE SEQUENCE [LARGE SCALE GENOMIC DNA]</scope>
    <source>
        <strain evidence="3 4">HHB12029</strain>
    </source>
</reference>
<dbReference type="Proteomes" id="UP000077266">
    <property type="component" value="Unassembled WGS sequence"/>
</dbReference>
<dbReference type="EMBL" id="KV426120">
    <property type="protein sequence ID" value="KZV87615.1"/>
    <property type="molecule type" value="Genomic_DNA"/>
</dbReference>
<organism evidence="3 4">
    <name type="scientific">Exidia glandulosa HHB12029</name>
    <dbReference type="NCBI Taxonomy" id="1314781"/>
    <lineage>
        <taxon>Eukaryota</taxon>
        <taxon>Fungi</taxon>
        <taxon>Dikarya</taxon>
        <taxon>Basidiomycota</taxon>
        <taxon>Agaricomycotina</taxon>
        <taxon>Agaricomycetes</taxon>
        <taxon>Auriculariales</taxon>
        <taxon>Exidiaceae</taxon>
        <taxon>Exidia</taxon>
    </lineage>
</organism>
<feature type="region of interest" description="Disordered" evidence="1">
    <location>
        <begin position="1"/>
        <end position="25"/>
    </location>
</feature>
<keyword evidence="2" id="KW-1133">Transmembrane helix</keyword>
<keyword evidence="4" id="KW-1185">Reference proteome</keyword>
<evidence type="ECO:0000313" key="3">
    <source>
        <dbReference type="EMBL" id="KZV87615.1"/>
    </source>
</evidence>
<accession>A0A165ET25</accession>
<protein>
    <submittedName>
        <fullName evidence="3">Uncharacterized protein</fullName>
    </submittedName>
</protein>
<proteinExistence type="predicted"/>
<gene>
    <name evidence="3" type="ORF">EXIGLDRAFT_651999</name>
</gene>
<dbReference type="AlphaFoldDB" id="A0A165ET25"/>
<dbReference type="InParanoid" id="A0A165ET25"/>
<feature type="transmembrane region" description="Helical" evidence="2">
    <location>
        <begin position="48"/>
        <end position="67"/>
    </location>
</feature>
<evidence type="ECO:0000313" key="4">
    <source>
        <dbReference type="Proteomes" id="UP000077266"/>
    </source>
</evidence>
<keyword evidence="2" id="KW-0472">Membrane</keyword>
<name>A0A165ET25_EXIGL</name>
<evidence type="ECO:0000256" key="2">
    <source>
        <dbReference type="SAM" id="Phobius"/>
    </source>
</evidence>